<name>A0A0L0SIQ2_ALLM3</name>
<feature type="compositionally biased region" description="Low complexity" evidence="8">
    <location>
        <begin position="1"/>
        <end position="17"/>
    </location>
</feature>
<dbReference type="AlphaFoldDB" id="A0A0L0SIQ2"/>
<dbReference type="FunFam" id="1.10.20.10:FF:000110">
    <property type="entry name" value="Nuclear factor Y, subunit B1"/>
    <property type="match status" value="1"/>
</dbReference>
<sequence>MTDATTPPTTSTPTTPSQLPHYDDSDATSNAVALVREAVAAAAASGPPTAPPPPTSTSDTAATASLDPLPPLDDLEAKEQDRFLPNANVARIMKRTLPDTAKISKEAKECVMECVSEFIAFVTSEASDRCQQEKRKTINGEDILWAMQNLGFDNYAEAMKVYLQKYREQQQQKNGRGKSQDAGDQGAEGESAEPHADDEYFEQHVPEYPAKRINGYP</sequence>
<evidence type="ECO:0000256" key="6">
    <source>
        <dbReference type="ARBA" id="ARBA00023163"/>
    </source>
</evidence>
<dbReference type="InterPro" id="IPR027113">
    <property type="entry name" value="Transc_fact_NFYB/HAP3"/>
</dbReference>
<reference evidence="11" key="2">
    <citation type="submission" date="2009-11" db="EMBL/GenBank/DDBJ databases">
        <title>The Genome Sequence of Allomyces macrogynus strain ATCC 38327.</title>
        <authorList>
            <consortium name="The Broad Institute Genome Sequencing Platform"/>
            <person name="Russ C."/>
            <person name="Cuomo C."/>
            <person name="Shea T."/>
            <person name="Young S.K."/>
            <person name="Zeng Q."/>
            <person name="Koehrsen M."/>
            <person name="Haas B."/>
            <person name="Borodovsky M."/>
            <person name="Guigo R."/>
            <person name="Alvarado L."/>
            <person name="Berlin A."/>
            <person name="Borenstein D."/>
            <person name="Chen Z."/>
            <person name="Engels R."/>
            <person name="Freedman E."/>
            <person name="Gellesch M."/>
            <person name="Goldberg J."/>
            <person name="Griggs A."/>
            <person name="Gujja S."/>
            <person name="Heiman D."/>
            <person name="Hepburn T."/>
            <person name="Howarth C."/>
            <person name="Jen D."/>
            <person name="Larson L."/>
            <person name="Lewis B."/>
            <person name="Mehta T."/>
            <person name="Park D."/>
            <person name="Pearson M."/>
            <person name="Roberts A."/>
            <person name="Saif S."/>
            <person name="Shenoy N."/>
            <person name="Sisk P."/>
            <person name="Stolte C."/>
            <person name="Sykes S."/>
            <person name="Walk T."/>
            <person name="White J."/>
            <person name="Yandava C."/>
            <person name="Burger G."/>
            <person name="Gray M.W."/>
            <person name="Holland P.W.H."/>
            <person name="King N."/>
            <person name="Lang F.B.F."/>
            <person name="Roger A.J."/>
            <person name="Ruiz-Trillo I."/>
            <person name="Lander E."/>
            <person name="Nusbaum C."/>
        </authorList>
    </citation>
    <scope>NUCLEOTIDE SEQUENCE [LARGE SCALE GENOMIC DNA]</scope>
    <source>
        <strain evidence="11">ATCC 38327</strain>
    </source>
</reference>
<evidence type="ECO:0000256" key="5">
    <source>
        <dbReference type="ARBA" id="ARBA00023159"/>
    </source>
</evidence>
<dbReference type="PRINTS" id="PR00615">
    <property type="entry name" value="CCAATSUBUNTA"/>
</dbReference>
<keyword evidence="4" id="KW-0238">DNA-binding</keyword>
<gene>
    <name evidence="10" type="ORF">AMAG_07460</name>
</gene>
<reference evidence="10 11" key="1">
    <citation type="submission" date="2009-11" db="EMBL/GenBank/DDBJ databases">
        <title>Annotation of Allomyces macrogynus ATCC 38327.</title>
        <authorList>
            <consortium name="The Broad Institute Genome Sequencing Platform"/>
            <person name="Russ C."/>
            <person name="Cuomo C."/>
            <person name="Burger G."/>
            <person name="Gray M.W."/>
            <person name="Holland P.W.H."/>
            <person name="King N."/>
            <person name="Lang F.B.F."/>
            <person name="Roger A.J."/>
            <person name="Ruiz-Trillo I."/>
            <person name="Young S.K."/>
            <person name="Zeng Q."/>
            <person name="Gargeya S."/>
            <person name="Fitzgerald M."/>
            <person name="Haas B."/>
            <person name="Abouelleil A."/>
            <person name="Alvarado L."/>
            <person name="Arachchi H.M."/>
            <person name="Berlin A."/>
            <person name="Chapman S.B."/>
            <person name="Gearin G."/>
            <person name="Goldberg J."/>
            <person name="Griggs A."/>
            <person name="Gujja S."/>
            <person name="Hansen M."/>
            <person name="Heiman D."/>
            <person name="Howarth C."/>
            <person name="Larimer J."/>
            <person name="Lui A."/>
            <person name="MacDonald P.J.P."/>
            <person name="McCowen C."/>
            <person name="Montmayeur A."/>
            <person name="Murphy C."/>
            <person name="Neiman D."/>
            <person name="Pearson M."/>
            <person name="Priest M."/>
            <person name="Roberts A."/>
            <person name="Saif S."/>
            <person name="Shea T."/>
            <person name="Sisk P."/>
            <person name="Stolte C."/>
            <person name="Sykes S."/>
            <person name="Wortman J."/>
            <person name="Nusbaum C."/>
            <person name="Birren B."/>
        </authorList>
    </citation>
    <scope>NUCLEOTIDE SEQUENCE [LARGE SCALE GENOMIC DNA]</scope>
    <source>
        <strain evidence="10 11">ATCC 38327</strain>
    </source>
</reference>
<evidence type="ECO:0000256" key="2">
    <source>
        <dbReference type="ARBA" id="ARBA00009053"/>
    </source>
</evidence>
<evidence type="ECO:0000256" key="1">
    <source>
        <dbReference type="ARBA" id="ARBA00004123"/>
    </source>
</evidence>
<proteinExistence type="inferred from homology"/>
<dbReference type="OrthoDB" id="386949at2759"/>
<dbReference type="CDD" id="cd22907">
    <property type="entry name" value="HFD_NFYB"/>
    <property type="match status" value="1"/>
</dbReference>
<organism evidence="10 11">
    <name type="scientific">Allomyces macrogynus (strain ATCC 38327)</name>
    <name type="common">Allomyces javanicus var. macrogynus</name>
    <dbReference type="NCBI Taxonomy" id="578462"/>
    <lineage>
        <taxon>Eukaryota</taxon>
        <taxon>Fungi</taxon>
        <taxon>Fungi incertae sedis</taxon>
        <taxon>Blastocladiomycota</taxon>
        <taxon>Blastocladiomycetes</taxon>
        <taxon>Blastocladiales</taxon>
        <taxon>Blastocladiaceae</taxon>
        <taxon>Allomyces</taxon>
    </lineage>
</organism>
<dbReference type="GO" id="GO:0046982">
    <property type="term" value="F:protein heterodimerization activity"/>
    <property type="evidence" value="ECO:0007669"/>
    <property type="project" value="InterPro"/>
</dbReference>
<comment type="similarity">
    <text evidence="2">Belongs to the NFYB/HAP3 subunit family.</text>
</comment>
<dbReference type="Pfam" id="PF00808">
    <property type="entry name" value="CBFD_NFYB_HMF"/>
    <property type="match status" value="1"/>
</dbReference>
<dbReference type="EMBL" id="GG745339">
    <property type="protein sequence ID" value="KNE62220.1"/>
    <property type="molecule type" value="Genomic_DNA"/>
</dbReference>
<dbReference type="Gene3D" id="1.10.20.10">
    <property type="entry name" value="Histone, subunit A"/>
    <property type="match status" value="1"/>
</dbReference>
<evidence type="ECO:0000256" key="7">
    <source>
        <dbReference type="ARBA" id="ARBA00023242"/>
    </source>
</evidence>
<evidence type="ECO:0000313" key="11">
    <source>
        <dbReference type="Proteomes" id="UP000054350"/>
    </source>
</evidence>
<evidence type="ECO:0000256" key="8">
    <source>
        <dbReference type="SAM" id="MobiDB-lite"/>
    </source>
</evidence>
<feature type="compositionally biased region" description="Low complexity" evidence="8">
    <location>
        <begin position="56"/>
        <end position="67"/>
    </location>
</feature>
<evidence type="ECO:0000313" key="10">
    <source>
        <dbReference type="EMBL" id="KNE62220.1"/>
    </source>
</evidence>
<feature type="region of interest" description="Disordered" evidence="8">
    <location>
        <begin position="1"/>
        <end position="73"/>
    </location>
</feature>
<keyword evidence="7" id="KW-0539">Nucleus</keyword>
<evidence type="ECO:0000256" key="3">
    <source>
        <dbReference type="ARBA" id="ARBA00023015"/>
    </source>
</evidence>
<comment type="subcellular location">
    <subcellularLocation>
        <location evidence="1">Nucleus</location>
    </subcellularLocation>
</comment>
<evidence type="ECO:0000259" key="9">
    <source>
        <dbReference type="Pfam" id="PF00808"/>
    </source>
</evidence>
<feature type="domain" description="Transcription factor CBF/NF-Y/archaeal histone" evidence="9">
    <location>
        <begin position="83"/>
        <end position="147"/>
    </location>
</feature>
<feature type="compositionally biased region" description="Basic and acidic residues" evidence="8">
    <location>
        <begin position="192"/>
        <end position="205"/>
    </location>
</feature>
<feature type="compositionally biased region" description="Low complexity" evidence="8">
    <location>
        <begin position="38"/>
        <end position="47"/>
    </location>
</feature>
<dbReference type="eggNOG" id="KOG0869">
    <property type="taxonomic scope" value="Eukaryota"/>
</dbReference>
<dbReference type="GO" id="GO:0000978">
    <property type="term" value="F:RNA polymerase II cis-regulatory region sequence-specific DNA binding"/>
    <property type="evidence" value="ECO:0007669"/>
    <property type="project" value="TreeGrafter"/>
</dbReference>
<dbReference type="GO" id="GO:0016602">
    <property type="term" value="C:CCAAT-binding factor complex"/>
    <property type="evidence" value="ECO:0007669"/>
    <property type="project" value="InterPro"/>
</dbReference>
<keyword evidence="11" id="KW-1185">Reference proteome</keyword>
<dbReference type="OMA" id="MAYNRQY"/>
<protein>
    <recommendedName>
        <fullName evidence="9">Transcription factor CBF/NF-Y/archaeal histone domain-containing protein</fullName>
    </recommendedName>
</protein>
<dbReference type="InterPro" id="IPR009072">
    <property type="entry name" value="Histone-fold"/>
</dbReference>
<dbReference type="STRING" id="578462.A0A0L0SIQ2"/>
<dbReference type="PANTHER" id="PTHR11064">
    <property type="entry name" value="CCAAT-BINDING TRANSCRIPTION FACTOR-RELATED"/>
    <property type="match status" value="1"/>
</dbReference>
<keyword evidence="3" id="KW-0805">Transcription regulation</keyword>
<dbReference type="PANTHER" id="PTHR11064:SF9">
    <property type="entry name" value="NUCLEAR TRANSCRIPTION FACTOR Y SUBUNIT BETA"/>
    <property type="match status" value="1"/>
</dbReference>
<feature type="region of interest" description="Disordered" evidence="8">
    <location>
        <begin position="168"/>
        <end position="217"/>
    </location>
</feature>
<keyword evidence="5" id="KW-0010">Activator</keyword>
<dbReference type="InterPro" id="IPR003958">
    <property type="entry name" value="CBFA_NFYB_domain"/>
</dbReference>
<accession>A0A0L0SIQ2</accession>
<dbReference type="SUPFAM" id="SSF47113">
    <property type="entry name" value="Histone-fold"/>
    <property type="match status" value="1"/>
</dbReference>
<dbReference type="GO" id="GO:0001228">
    <property type="term" value="F:DNA-binding transcription activator activity, RNA polymerase II-specific"/>
    <property type="evidence" value="ECO:0007669"/>
    <property type="project" value="InterPro"/>
</dbReference>
<dbReference type="VEuPathDB" id="FungiDB:AMAG_07460"/>
<evidence type="ECO:0000256" key="4">
    <source>
        <dbReference type="ARBA" id="ARBA00023125"/>
    </source>
</evidence>
<keyword evidence="6" id="KW-0804">Transcription</keyword>
<dbReference type="Proteomes" id="UP000054350">
    <property type="component" value="Unassembled WGS sequence"/>
</dbReference>